<comment type="caution">
    <text evidence="1">The sequence shown here is derived from an EMBL/GenBank/DDBJ whole genome shotgun (WGS) entry which is preliminary data.</text>
</comment>
<protein>
    <submittedName>
        <fullName evidence="1">Uncharacterized protein</fullName>
    </submittedName>
</protein>
<reference evidence="2" key="1">
    <citation type="submission" date="2014-06" db="EMBL/GenBank/DDBJ databases">
        <authorList>
            <person name="Le Roux Frederique"/>
        </authorList>
    </citation>
    <scope>NUCLEOTIDE SEQUENCE [LARGE SCALE GENOMIC DNA]</scope>
    <source>
        <strain evidence="2">J5-5</strain>
    </source>
</reference>
<dbReference type="EMBL" id="CCJV01000118">
    <property type="protein sequence ID" value="CDT51338.1"/>
    <property type="molecule type" value="Genomic_DNA"/>
</dbReference>
<dbReference type="AlphaFoldDB" id="A0A4R2F110"/>
<dbReference type="InterPro" id="IPR012663">
    <property type="entry name" value="CHP02450_Tryp"/>
</dbReference>
<organism evidence="1 2">
    <name type="scientific">Vibrio crassostreae</name>
    <dbReference type="NCBI Taxonomy" id="246167"/>
    <lineage>
        <taxon>Bacteria</taxon>
        <taxon>Pseudomonadati</taxon>
        <taxon>Pseudomonadota</taxon>
        <taxon>Gammaproteobacteria</taxon>
        <taxon>Vibrionales</taxon>
        <taxon>Vibrionaceae</taxon>
        <taxon>Vibrio</taxon>
    </lineage>
</organism>
<proteinExistence type="predicted"/>
<dbReference type="Proteomes" id="UP000049495">
    <property type="component" value="Unassembled WGS sequence"/>
</dbReference>
<sequence length="82" mass="9876">MIINDVKAREKPMNRINPKKLFRSKWTAVSPVKKEKHFMVTEVEFDEGEVVRCMIEAVMTKREEDINWRELTDNQNWLPGWK</sequence>
<dbReference type="Pfam" id="PF09493">
    <property type="entry name" value="DUF2389"/>
    <property type="match status" value="1"/>
</dbReference>
<dbReference type="NCBIfam" id="TIGR02450">
    <property type="entry name" value="TIGR02450 family Trp-rich protein"/>
    <property type="match status" value="1"/>
</dbReference>
<name>A0A4R2F110_9VIBR</name>
<accession>A0A4R2F110</accession>
<evidence type="ECO:0000313" key="2">
    <source>
        <dbReference type="Proteomes" id="UP000049495"/>
    </source>
</evidence>
<evidence type="ECO:0000313" key="1">
    <source>
        <dbReference type="EMBL" id="CDT51338.1"/>
    </source>
</evidence>
<gene>
    <name evidence="1" type="ORF">VCR5J5_560005</name>
</gene>